<name>A0A3D8QZA0_9EURO</name>
<organism evidence="1 2">
    <name type="scientific">Aspergillus mulundensis</name>
    <dbReference type="NCBI Taxonomy" id="1810919"/>
    <lineage>
        <taxon>Eukaryota</taxon>
        <taxon>Fungi</taxon>
        <taxon>Dikarya</taxon>
        <taxon>Ascomycota</taxon>
        <taxon>Pezizomycotina</taxon>
        <taxon>Eurotiomycetes</taxon>
        <taxon>Eurotiomycetidae</taxon>
        <taxon>Eurotiales</taxon>
        <taxon>Aspergillaceae</taxon>
        <taxon>Aspergillus</taxon>
        <taxon>Aspergillus subgen. Nidulantes</taxon>
    </lineage>
</organism>
<dbReference type="RefSeq" id="XP_026600111.1">
    <property type="nucleotide sequence ID" value="XM_026751025.1"/>
</dbReference>
<accession>A0A3D8QZA0</accession>
<dbReference type="AlphaFoldDB" id="A0A3D8QZA0"/>
<dbReference type="OrthoDB" id="4510589at2759"/>
<sequence>MQSREAKCIIVDFTVSDADRHGDLGFVDNENRCTVAQTRMIETMVCVIPSRVAAGTVKTNATEHRDSFGKILQPKLPYICEFVQWAAEKGMVVEADGLENSFGKIVLHKLPYIGELFQWAAEKGLVVEMDGLEI</sequence>
<evidence type="ECO:0000313" key="2">
    <source>
        <dbReference type="Proteomes" id="UP000256690"/>
    </source>
</evidence>
<dbReference type="Proteomes" id="UP000256690">
    <property type="component" value="Unassembled WGS sequence"/>
</dbReference>
<evidence type="ECO:0000313" key="1">
    <source>
        <dbReference type="EMBL" id="RDW67143.1"/>
    </source>
</evidence>
<dbReference type="GeneID" id="38119379"/>
<proteinExistence type="predicted"/>
<reference evidence="1 2" key="1">
    <citation type="journal article" date="2018" name="IMA Fungus">
        <title>IMA Genome-F 9: Draft genome sequence of Annulohypoxylon stygium, Aspergillus mulundensis, Berkeleyomyces basicola (syn. Thielaviopsis basicola), Ceratocystis smalleyi, two Cercospora beticola strains, Coleophoma cylindrospora, Fusarium fracticaudum, Phialophora cf. hyalina, and Morchella septimelata.</title>
        <authorList>
            <person name="Wingfield B.D."/>
            <person name="Bills G.F."/>
            <person name="Dong Y."/>
            <person name="Huang W."/>
            <person name="Nel W.J."/>
            <person name="Swalarsk-Parry B.S."/>
            <person name="Vaghefi N."/>
            <person name="Wilken P.M."/>
            <person name="An Z."/>
            <person name="de Beer Z.W."/>
            <person name="De Vos L."/>
            <person name="Chen L."/>
            <person name="Duong T.A."/>
            <person name="Gao Y."/>
            <person name="Hammerbacher A."/>
            <person name="Kikkert J.R."/>
            <person name="Li Y."/>
            <person name="Li H."/>
            <person name="Li K."/>
            <person name="Li Q."/>
            <person name="Liu X."/>
            <person name="Ma X."/>
            <person name="Naidoo K."/>
            <person name="Pethybridge S.J."/>
            <person name="Sun J."/>
            <person name="Steenkamp E.T."/>
            <person name="van der Nest M.A."/>
            <person name="van Wyk S."/>
            <person name="Wingfield M.J."/>
            <person name="Xiong C."/>
            <person name="Yue Q."/>
            <person name="Zhang X."/>
        </authorList>
    </citation>
    <scope>NUCLEOTIDE SEQUENCE [LARGE SCALE GENOMIC DNA]</scope>
    <source>
        <strain evidence="1 2">DSM 5745</strain>
    </source>
</reference>
<protein>
    <submittedName>
        <fullName evidence="1">Uncharacterized protein</fullName>
    </submittedName>
</protein>
<dbReference type="EMBL" id="PVWQ01000012">
    <property type="protein sequence ID" value="RDW67143.1"/>
    <property type="molecule type" value="Genomic_DNA"/>
</dbReference>
<comment type="caution">
    <text evidence="1">The sequence shown here is derived from an EMBL/GenBank/DDBJ whole genome shotgun (WGS) entry which is preliminary data.</text>
</comment>
<keyword evidence="2" id="KW-1185">Reference proteome</keyword>
<gene>
    <name evidence="1" type="ORF">DSM5745_09009</name>
</gene>
<dbReference type="InterPro" id="IPR027417">
    <property type="entry name" value="P-loop_NTPase"/>
</dbReference>
<dbReference type="Gene3D" id="3.40.50.300">
    <property type="entry name" value="P-loop containing nucleotide triphosphate hydrolases"/>
    <property type="match status" value="1"/>
</dbReference>